<comment type="caution">
    <text evidence="1">The sequence shown here is derived from an EMBL/GenBank/DDBJ whole genome shotgun (WGS) entry which is preliminary data.</text>
</comment>
<keyword evidence="2" id="KW-1185">Reference proteome</keyword>
<evidence type="ECO:0000313" key="2">
    <source>
        <dbReference type="Proteomes" id="UP000430079"/>
    </source>
</evidence>
<gene>
    <name evidence="1" type="ORF">Sgleb_72580</name>
</gene>
<protein>
    <recommendedName>
        <fullName evidence="3">PqqD family protein</fullName>
    </recommendedName>
</protein>
<evidence type="ECO:0008006" key="3">
    <source>
        <dbReference type="Google" id="ProtNLM"/>
    </source>
</evidence>
<accession>A0A640T9P8</accession>
<proteinExistence type="predicted"/>
<evidence type="ECO:0000313" key="1">
    <source>
        <dbReference type="EMBL" id="GFE19211.1"/>
    </source>
</evidence>
<organism evidence="1 2">
    <name type="scientific">Streptomyces glebosus</name>
    <dbReference type="NCBI Taxonomy" id="249580"/>
    <lineage>
        <taxon>Bacteria</taxon>
        <taxon>Bacillati</taxon>
        <taxon>Actinomycetota</taxon>
        <taxon>Actinomycetes</taxon>
        <taxon>Kitasatosporales</taxon>
        <taxon>Streptomycetaceae</taxon>
        <taxon>Streptomyces</taxon>
    </lineage>
</organism>
<name>A0A640T9P8_9ACTN</name>
<reference evidence="1 2" key="1">
    <citation type="submission" date="2019-12" db="EMBL/GenBank/DDBJ databases">
        <title>Whole genome shotgun sequence of Streptomyces hygroscopicus subsp. glebosus NBRC 13786.</title>
        <authorList>
            <person name="Ichikawa N."/>
            <person name="Kimura A."/>
            <person name="Kitahashi Y."/>
            <person name="Komaki H."/>
            <person name="Tamura T."/>
        </authorList>
    </citation>
    <scope>NUCLEOTIDE SEQUENCE [LARGE SCALE GENOMIC DNA]</scope>
    <source>
        <strain evidence="1 2">NBRC 13786</strain>
    </source>
</reference>
<dbReference type="RefSeq" id="WP_229894147.1">
    <property type="nucleotide sequence ID" value="NZ_BLIO01000001.1"/>
</dbReference>
<dbReference type="AlphaFoldDB" id="A0A640T9P8"/>
<dbReference type="Proteomes" id="UP000430079">
    <property type="component" value="Unassembled WGS sequence"/>
</dbReference>
<dbReference type="SUPFAM" id="SSF52402">
    <property type="entry name" value="Adenine nucleotide alpha hydrolases-like"/>
    <property type="match status" value="1"/>
</dbReference>
<dbReference type="EMBL" id="BLIO01000001">
    <property type="protein sequence ID" value="GFE19211.1"/>
    <property type="molecule type" value="Genomic_DNA"/>
</dbReference>
<sequence>MTIDASTPTSSAAPGHASALRELRTVLSAENYEGAVRCAGRLYDALPDKDQLARNVVLVAYGGGKDSSYTLAFVRTMQLILSQEHGATFRMRVATNRHAGMPQAVMDNIDRAYRSLHLLDDPDCELLLIDGQQVRTFDAALPQTDDVVGRNRLDILMTGHRTAADARPTFCNACNLSMVNSFGLAAGHNGGVDLIITGDSQQEQRDYYLWVTRLARKFGLQPPRDMRAGFQGFLASLNNISQAYFADIHGTDAPDIIAEHAITTDVRTGLEFFSIYDDTAYASGDHWELLTEFLGFRFDDIAFSFTESDCGNPALMAHLRALKCEHRYGQSYAEGLAGYVEFALSLMQKKEFPPQLMEIMRERYEGRADQMRTAMDAYAAQAYGFTEEQLVAMVHAPFTEKGTNLETYLAAEQQDLLPHAPLIHRLLGGSAPTTDEETLRITERLEHLTGLTLNQLRVLYGSSLRLPSLTPAGGELIDAILEGDPHKQVVHTRHSAEGPVVPELLSGR</sequence>